<dbReference type="OrthoDB" id="2245086at2759"/>
<protein>
    <submittedName>
        <fullName evidence="1">Uncharacterized protein</fullName>
    </submittedName>
</protein>
<dbReference type="Proteomes" id="UP000439903">
    <property type="component" value="Unassembled WGS sequence"/>
</dbReference>
<reference evidence="1 2" key="1">
    <citation type="journal article" date="2019" name="Environ. Microbiol.">
        <title>At the nexus of three kingdoms: the genome of the mycorrhizal fungus Gigaspora margarita provides insights into plant, endobacterial and fungal interactions.</title>
        <authorList>
            <person name="Venice F."/>
            <person name="Ghignone S."/>
            <person name="Salvioli di Fossalunga A."/>
            <person name="Amselem J."/>
            <person name="Novero M."/>
            <person name="Xianan X."/>
            <person name="Sedzielewska Toro K."/>
            <person name="Morin E."/>
            <person name="Lipzen A."/>
            <person name="Grigoriev I.V."/>
            <person name="Henrissat B."/>
            <person name="Martin F.M."/>
            <person name="Bonfante P."/>
        </authorList>
    </citation>
    <scope>NUCLEOTIDE SEQUENCE [LARGE SCALE GENOMIC DNA]</scope>
    <source>
        <strain evidence="1 2">BEG34</strain>
    </source>
</reference>
<keyword evidence="2" id="KW-1185">Reference proteome</keyword>
<dbReference type="AlphaFoldDB" id="A0A8H4AZ61"/>
<evidence type="ECO:0000313" key="1">
    <source>
        <dbReference type="EMBL" id="KAF0546660.1"/>
    </source>
</evidence>
<comment type="caution">
    <text evidence="1">The sequence shown here is derived from an EMBL/GenBank/DDBJ whole genome shotgun (WGS) entry which is preliminary data.</text>
</comment>
<sequence length="87" mass="9915">MVDITPGNNINSRDDQPILSHSKLMESPIQEQNLSAPKNYDCVVTGECGPCDKLDSAALEYFKRLDRAKYFEFQFVSAFIAFYIVLF</sequence>
<name>A0A8H4AZ61_GIGMA</name>
<dbReference type="EMBL" id="WTPW01000109">
    <property type="protein sequence ID" value="KAF0546660.1"/>
    <property type="molecule type" value="Genomic_DNA"/>
</dbReference>
<gene>
    <name evidence="1" type="ORF">F8M41_000990</name>
</gene>
<organism evidence="1 2">
    <name type="scientific">Gigaspora margarita</name>
    <dbReference type="NCBI Taxonomy" id="4874"/>
    <lineage>
        <taxon>Eukaryota</taxon>
        <taxon>Fungi</taxon>
        <taxon>Fungi incertae sedis</taxon>
        <taxon>Mucoromycota</taxon>
        <taxon>Glomeromycotina</taxon>
        <taxon>Glomeromycetes</taxon>
        <taxon>Diversisporales</taxon>
        <taxon>Gigasporaceae</taxon>
        <taxon>Gigaspora</taxon>
    </lineage>
</organism>
<proteinExistence type="predicted"/>
<accession>A0A8H4AZ61</accession>
<evidence type="ECO:0000313" key="2">
    <source>
        <dbReference type="Proteomes" id="UP000439903"/>
    </source>
</evidence>